<dbReference type="EMBL" id="JAHQCS010000121">
    <property type="protein sequence ID" value="MBU9713139.1"/>
    <property type="molecule type" value="Genomic_DNA"/>
</dbReference>
<dbReference type="Pfam" id="PF06094">
    <property type="entry name" value="GGACT"/>
    <property type="match status" value="1"/>
</dbReference>
<dbReference type="RefSeq" id="WP_217067308.1">
    <property type="nucleotide sequence ID" value="NZ_JAHQCS010000121.1"/>
</dbReference>
<feature type="domain" description="Gamma-glutamylcyclotransferase AIG2-like" evidence="2">
    <location>
        <begin position="6"/>
        <end position="124"/>
    </location>
</feature>
<dbReference type="InterPro" id="IPR013024">
    <property type="entry name" value="GGCT-like"/>
</dbReference>
<name>A0ABS6JIV8_9BACI</name>
<dbReference type="PANTHER" id="PTHR12935:SF0">
    <property type="entry name" value="GAMMA-GLUTAMYLCYCLOTRANSFERASE"/>
    <property type="match status" value="1"/>
</dbReference>
<sequence length="289" mass="33595">MEKRKVFVYGTLRKGETNHFLLDDATCFSKQAWTNGVLYDTGFGFPAMMECSDNRVYGEIYEVTMEQLKKLDSLEGYRGDDQDNHYHRIERSIFTDAGQVEAYLYVYKQVQTIGLWELKFGDWRWHRILDGRNEFLYFAYGSCMDDERFVESGVSSYFSKVIGCGKADGYSLGFTRRTFDGGRADMMEVKGDRVEGKVYEIQGEALSYLYGREGVDTGIYRPAVIDILVEGKRYENVITFFVIEKGEEMAPPHHYAREILRGAKGFVSEEYYNKLRSDLIMKFQIKIFN</sequence>
<evidence type="ECO:0000256" key="1">
    <source>
        <dbReference type="ARBA" id="ARBA00023239"/>
    </source>
</evidence>
<gene>
    <name evidence="3" type="ORF">KS419_15515</name>
</gene>
<comment type="caution">
    <text evidence="3">The sequence shown here is derived from an EMBL/GenBank/DDBJ whole genome shotgun (WGS) entry which is preliminary data.</text>
</comment>
<dbReference type="Pfam" id="PF13772">
    <property type="entry name" value="AIG2_2"/>
    <property type="match status" value="1"/>
</dbReference>
<evidence type="ECO:0000259" key="2">
    <source>
        <dbReference type="Pfam" id="PF06094"/>
    </source>
</evidence>
<evidence type="ECO:0000313" key="3">
    <source>
        <dbReference type="EMBL" id="MBU9713139.1"/>
    </source>
</evidence>
<dbReference type="PANTHER" id="PTHR12935">
    <property type="entry name" value="GAMMA-GLUTAMYLCYCLOTRANSFERASE"/>
    <property type="match status" value="1"/>
</dbReference>
<reference evidence="3 4" key="1">
    <citation type="submission" date="2021-06" db="EMBL/GenBank/DDBJ databases">
        <title>Bacillus sp. RD4P76, an endophyte from a halophyte.</title>
        <authorList>
            <person name="Sun J.-Q."/>
        </authorList>
    </citation>
    <scope>NUCLEOTIDE SEQUENCE [LARGE SCALE GENOMIC DNA]</scope>
    <source>
        <strain evidence="3 4">CGMCC 1.15917</strain>
    </source>
</reference>
<keyword evidence="4" id="KW-1185">Reference proteome</keyword>
<dbReference type="Proteomes" id="UP000784880">
    <property type="component" value="Unassembled WGS sequence"/>
</dbReference>
<organism evidence="3 4">
    <name type="scientific">Evansella tamaricis</name>
    <dbReference type="NCBI Taxonomy" id="2069301"/>
    <lineage>
        <taxon>Bacteria</taxon>
        <taxon>Bacillati</taxon>
        <taxon>Bacillota</taxon>
        <taxon>Bacilli</taxon>
        <taxon>Bacillales</taxon>
        <taxon>Bacillaceae</taxon>
        <taxon>Evansella</taxon>
    </lineage>
</organism>
<protein>
    <submittedName>
        <fullName evidence="3">Gamma-glutamylcyclotransferase</fullName>
    </submittedName>
</protein>
<dbReference type="CDD" id="cd06661">
    <property type="entry name" value="GGCT_like"/>
    <property type="match status" value="2"/>
</dbReference>
<dbReference type="InterPro" id="IPR017939">
    <property type="entry name" value="G-Glutamylcylcotransferase"/>
</dbReference>
<accession>A0ABS6JIV8</accession>
<dbReference type="InterPro" id="IPR009288">
    <property type="entry name" value="AIG2-like_dom"/>
</dbReference>
<proteinExistence type="predicted"/>
<keyword evidence="1" id="KW-0456">Lyase</keyword>
<evidence type="ECO:0000313" key="4">
    <source>
        <dbReference type="Proteomes" id="UP000784880"/>
    </source>
</evidence>